<keyword evidence="3 6" id="KW-0808">Transferase</keyword>
<protein>
    <submittedName>
        <fullName evidence="7">Geranylgeranyl diphosphate synthase</fullName>
        <ecNumber evidence="7">2.5.1.29</ecNumber>
    </submittedName>
</protein>
<evidence type="ECO:0000256" key="3">
    <source>
        <dbReference type="ARBA" id="ARBA00022679"/>
    </source>
</evidence>
<dbReference type="PROSITE" id="PS00723">
    <property type="entry name" value="POLYPRENYL_SYNTHASE_1"/>
    <property type="match status" value="1"/>
</dbReference>
<organism evidence="7">
    <name type="scientific">uncultured Truepera sp</name>
    <dbReference type="NCBI Taxonomy" id="543023"/>
    <lineage>
        <taxon>Bacteria</taxon>
        <taxon>Thermotogati</taxon>
        <taxon>Deinococcota</taxon>
        <taxon>Deinococci</taxon>
        <taxon>Trueperales</taxon>
        <taxon>Trueperaceae</taxon>
        <taxon>Truepera</taxon>
        <taxon>environmental samples</taxon>
    </lineage>
</organism>
<dbReference type="SUPFAM" id="SSF48576">
    <property type="entry name" value="Terpenoid synthases"/>
    <property type="match status" value="1"/>
</dbReference>
<evidence type="ECO:0000256" key="6">
    <source>
        <dbReference type="RuleBase" id="RU004466"/>
    </source>
</evidence>
<dbReference type="CDD" id="cd00685">
    <property type="entry name" value="Trans_IPPS_HT"/>
    <property type="match status" value="1"/>
</dbReference>
<gene>
    <name evidence="7" type="ORF">AVDCRST_MAG86-344</name>
</gene>
<dbReference type="GO" id="GO:0008299">
    <property type="term" value="P:isoprenoid biosynthetic process"/>
    <property type="evidence" value="ECO:0007669"/>
    <property type="project" value="InterPro"/>
</dbReference>
<dbReference type="SFLD" id="SFLDS00005">
    <property type="entry name" value="Isoprenoid_Synthase_Type_I"/>
    <property type="match status" value="1"/>
</dbReference>
<evidence type="ECO:0000313" key="7">
    <source>
        <dbReference type="EMBL" id="CAA9555338.1"/>
    </source>
</evidence>
<dbReference type="PANTHER" id="PTHR12001">
    <property type="entry name" value="GERANYLGERANYL PYROPHOSPHATE SYNTHASE"/>
    <property type="match status" value="1"/>
</dbReference>
<keyword evidence="5" id="KW-0460">Magnesium</keyword>
<comment type="cofactor">
    <cofactor evidence="1">
        <name>Mg(2+)</name>
        <dbReference type="ChEBI" id="CHEBI:18420"/>
    </cofactor>
</comment>
<evidence type="ECO:0000256" key="2">
    <source>
        <dbReference type="ARBA" id="ARBA00006706"/>
    </source>
</evidence>
<dbReference type="InterPro" id="IPR008949">
    <property type="entry name" value="Isoprenoid_synthase_dom_sf"/>
</dbReference>
<name>A0A6J4UN28_9DEIN</name>
<proteinExistence type="inferred from homology"/>
<dbReference type="Gene3D" id="1.10.600.10">
    <property type="entry name" value="Farnesyl Diphosphate Synthase"/>
    <property type="match status" value="1"/>
</dbReference>
<evidence type="ECO:0000256" key="4">
    <source>
        <dbReference type="ARBA" id="ARBA00022723"/>
    </source>
</evidence>
<dbReference type="SFLD" id="SFLDG01017">
    <property type="entry name" value="Polyprenyl_Transferase_Like"/>
    <property type="match status" value="1"/>
</dbReference>
<sequence>MPSTVCRAILEPVTPPLDLTTLQAELDTAIFRELPDAHTNPDLERFYTLLRDYPERGGKRLRGLVLLLSAAAHGASWRAGLGVAAALELFQNWVLIHDDIEDNSEDRRGHPALHKQIGMPVALNVGDALHIYMWRTLLRADWTSWAQQWRVVEAFEGMISRTAEGQHLDLIWVAEGRFDVSEADYLAMVTLKSAYYTVVGPLTLGALCAGAEPNPRLYEAGIDLGVAFQIRDDVLNLMDDVSYGKEFAGDLFEAKRTLVLAHFFAHAAPQQQDEVRRVLGKPRPEKTHAEVARVLLLLRETGSLRYAQVVAEAKAASGLTRLRDALRTSPDQAAAGTIVQLLGEVAQRRT</sequence>
<dbReference type="Pfam" id="PF00348">
    <property type="entry name" value="polyprenyl_synt"/>
    <property type="match status" value="1"/>
</dbReference>
<dbReference type="EMBL" id="CADCWP010000013">
    <property type="protein sequence ID" value="CAA9555338.1"/>
    <property type="molecule type" value="Genomic_DNA"/>
</dbReference>
<dbReference type="PROSITE" id="PS00444">
    <property type="entry name" value="POLYPRENYL_SYNTHASE_2"/>
    <property type="match status" value="1"/>
</dbReference>
<dbReference type="AlphaFoldDB" id="A0A6J4UN28"/>
<comment type="similarity">
    <text evidence="2 6">Belongs to the FPP/GGPP synthase family.</text>
</comment>
<evidence type="ECO:0000256" key="1">
    <source>
        <dbReference type="ARBA" id="ARBA00001946"/>
    </source>
</evidence>
<evidence type="ECO:0000256" key="5">
    <source>
        <dbReference type="ARBA" id="ARBA00022842"/>
    </source>
</evidence>
<dbReference type="GO" id="GO:0004311">
    <property type="term" value="F:geranylgeranyl diphosphate synthase activity"/>
    <property type="evidence" value="ECO:0007669"/>
    <property type="project" value="UniProtKB-EC"/>
</dbReference>
<dbReference type="InterPro" id="IPR000092">
    <property type="entry name" value="Polyprenyl_synt"/>
</dbReference>
<dbReference type="GO" id="GO:0046872">
    <property type="term" value="F:metal ion binding"/>
    <property type="evidence" value="ECO:0007669"/>
    <property type="project" value="UniProtKB-KW"/>
</dbReference>
<reference evidence="7" key="1">
    <citation type="submission" date="2020-02" db="EMBL/GenBank/DDBJ databases">
        <authorList>
            <person name="Meier V. D."/>
        </authorList>
    </citation>
    <scope>NUCLEOTIDE SEQUENCE</scope>
    <source>
        <strain evidence="7">AVDCRST_MAG86</strain>
    </source>
</reference>
<dbReference type="InterPro" id="IPR033749">
    <property type="entry name" value="Polyprenyl_synt_CS"/>
</dbReference>
<dbReference type="EC" id="2.5.1.29" evidence="7"/>
<accession>A0A6J4UN28</accession>
<dbReference type="PANTHER" id="PTHR12001:SF85">
    <property type="entry name" value="SHORT CHAIN ISOPRENYL DIPHOSPHATE SYNTHASE"/>
    <property type="match status" value="1"/>
</dbReference>
<keyword evidence="4" id="KW-0479">Metal-binding</keyword>